<evidence type="ECO:0000313" key="3">
    <source>
        <dbReference type="Proteomes" id="UP001440612"/>
    </source>
</evidence>
<organism evidence="2 3">
    <name type="scientific">Yoonia phaeophyticola</name>
    <dbReference type="NCBI Taxonomy" id="3137369"/>
    <lineage>
        <taxon>Bacteria</taxon>
        <taxon>Pseudomonadati</taxon>
        <taxon>Pseudomonadota</taxon>
        <taxon>Alphaproteobacteria</taxon>
        <taxon>Rhodobacterales</taxon>
        <taxon>Paracoccaceae</taxon>
        <taxon>Yoonia</taxon>
    </lineage>
</organism>
<feature type="chain" id="PRO_5045938757" description="Porin" evidence="1">
    <location>
        <begin position="18"/>
        <end position="299"/>
    </location>
</feature>
<keyword evidence="1" id="KW-0732">Signal</keyword>
<dbReference type="SUPFAM" id="SSF56935">
    <property type="entry name" value="Porins"/>
    <property type="match status" value="1"/>
</dbReference>
<dbReference type="EMBL" id="CP150951">
    <property type="protein sequence ID" value="WZC47819.1"/>
    <property type="molecule type" value="Genomic_DNA"/>
</dbReference>
<feature type="signal peptide" evidence="1">
    <location>
        <begin position="1"/>
        <end position="17"/>
    </location>
</feature>
<keyword evidence="3" id="KW-1185">Reference proteome</keyword>
<protein>
    <recommendedName>
        <fullName evidence="4">Porin</fullName>
    </recommendedName>
</protein>
<evidence type="ECO:0000256" key="1">
    <source>
        <dbReference type="SAM" id="SignalP"/>
    </source>
</evidence>
<evidence type="ECO:0000313" key="2">
    <source>
        <dbReference type="EMBL" id="WZC47819.1"/>
    </source>
</evidence>
<name>A0ABZ2V3D6_9RHOB</name>
<reference evidence="3" key="1">
    <citation type="submission" date="2024-04" db="EMBL/GenBank/DDBJ databases">
        <title>Phylogenomic analyses of a clade within the roseobacter group suggest taxonomic reassignments of species of the genera Aestuariivita, Citreicella, Loktanella, Nautella, Pelagibaca, Ruegeria, Thalassobius, Thiobacimonas and Tropicibacter, and the proposal o.</title>
        <authorList>
            <person name="Jeon C.O."/>
        </authorList>
    </citation>
    <scope>NUCLEOTIDE SEQUENCE [LARGE SCALE GENOMIC DNA]</scope>
    <source>
        <strain evidence="3">BS5-3</strain>
    </source>
</reference>
<proteinExistence type="predicted"/>
<evidence type="ECO:0008006" key="4">
    <source>
        <dbReference type="Google" id="ProtNLM"/>
    </source>
</evidence>
<dbReference type="RefSeq" id="WP_341365939.1">
    <property type="nucleotide sequence ID" value="NZ_CP150951.2"/>
</dbReference>
<sequence>MQRIVLTAAAFAVLASAASSEGISYTRLSYDYQAHTGEFGDPTLGFFQGAIDYERDQYVFGAIFDNTSVSSDVGDGSFSDLGIWGGYVVTPEILAGAGLINRSGDTDESTSYELFGQYVTSAYGAAINYTLLEDDESQTALFGRYGLSDGFEVGGLFVSNSASEGSVYQLHANFDAGAVDARAFVTGNTEIDGNVFGLRGNYTFGEEFRAGGAFETFVGAEFNDRTIQISGGYSFLDDLWIDGSVGQIDLDEGATVDFVRVLLTYETGDRARLDATIAQDSSDDFWSGVSPLFIFDLGV</sequence>
<gene>
    <name evidence="2" type="ORF">AABB29_13050</name>
</gene>
<accession>A0ABZ2V3D6</accession>
<dbReference type="Proteomes" id="UP001440612">
    <property type="component" value="Chromosome"/>
</dbReference>